<comment type="caution">
    <text evidence="3">The sequence shown here is derived from an EMBL/GenBank/DDBJ whole genome shotgun (WGS) entry which is preliminary data.</text>
</comment>
<dbReference type="PANTHER" id="PTHR46190:SF1">
    <property type="entry name" value="SI:CH211-201H21.5"/>
    <property type="match status" value="1"/>
</dbReference>
<feature type="region of interest" description="Disordered" evidence="1">
    <location>
        <begin position="77"/>
        <end position="104"/>
    </location>
</feature>
<evidence type="ECO:0000259" key="2">
    <source>
        <dbReference type="Pfam" id="PF01156"/>
    </source>
</evidence>
<dbReference type="OrthoDB" id="9797882at2"/>
<dbReference type="InterPro" id="IPR001910">
    <property type="entry name" value="Inosine/uridine_hydrolase_dom"/>
</dbReference>
<organism evidence="3 4">
    <name type="scientific">Microbacterium hatanonis</name>
    <dbReference type="NCBI Taxonomy" id="404366"/>
    <lineage>
        <taxon>Bacteria</taxon>
        <taxon>Bacillati</taxon>
        <taxon>Actinomycetota</taxon>
        <taxon>Actinomycetes</taxon>
        <taxon>Micrococcales</taxon>
        <taxon>Microbacteriaceae</taxon>
        <taxon>Microbacterium</taxon>
    </lineage>
</organism>
<dbReference type="AlphaFoldDB" id="A0A5C8HWY9"/>
<sequence length="313" mass="33606">MTDRIPLVIDTDTAADDCFALMIGLTDPRADLRAITMVAGNVGFEQQVENAFLTLEVVGRRGEVPVHLGARQPLEREWASASDVHGDGVGGQQREGSEQAADEPAPDALVRLAREHAGALTVIAIGPLTNIALAVQHDPGFAANVAELVIMGGSINARGNITAAAEYNIYVDPEAAQIVLDAGFASVRFVTWDPLSLRDVVFDQARIDSIRSLGTRRSDFFVTANQQTFEFDVAVGVGGSIHCDSLSVLVALEPALVLEERGYFVAVETQGELTRGATVFDWRAVAPPANATAIEAIDRERFVEYMMRMLAEG</sequence>
<feature type="domain" description="Inosine/uridine-preferring nucleoside hydrolase" evidence="2">
    <location>
        <begin position="7"/>
        <end position="304"/>
    </location>
</feature>
<evidence type="ECO:0000313" key="3">
    <source>
        <dbReference type="EMBL" id="TXK09456.1"/>
    </source>
</evidence>
<dbReference type="InterPro" id="IPR036452">
    <property type="entry name" value="Ribo_hydro-like"/>
</dbReference>
<name>A0A5C8HWY9_9MICO</name>
<dbReference type="PANTHER" id="PTHR46190">
    <property type="entry name" value="SI:CH211-201H21.5-RELATED"/>
    <property type="match status" value="1"/>
</dbReference>
<dbReference type="EMBL" id="VRSV01000002">
    <property type="protein sequence ID" value="TXK09456.1"/>
    <property type="molecule type" value="Genomic_DNA"/>
</dbReference>
<dbReference type="InterPro" id="IPR052775">
    <property type="entry name" value="IUN_hydrolase"/>
</dbReference>
<dbReference type="GO" id="GO:0016799">
    <property type="term" value="F:hydrolase activity, hydrolyzing N-glycosyl compounds"/>
    <property type="evidence" value="ECO:0007669"/>
    <property type="project" value="InterPro"/>
</dbReference>
<dbReference type="Gene3D" id="3.90.245.10">
    <property type="entry name" value="Ribonucleoside hydrolase-like"/>
    <property type="match status" value="1"/>
</dbReference>
<dbReference type="Proteomes" id="UP000321034">
    <property type="component" value="Unassembled WGS sequence"/>
</dbReference>
<dbReference type="Pfam" id="PF01156">
    <property type="entry name" value="IU_nuc_hydro"/>
    <property type="match status" value="1"/>
</dbReference>
<keyword evidence="3" id="KW-0378">Hydrolase</keyword>
<proteinExistence type="predicted"/>
<evidence type="ECO:0000256" key="1">
    <source>
        <dbReference type="SAM" id="MobiDB-lite"/>
    </source>
</evidence>
<reference evidence="3 4" key="1">
    <citation type="submission" date="2019-08" db="EMBL/GenBank/DDBJ databases">
        <authorList>
            <person name="Dong K."/>
        </authorList>
    </citation>
    <scope>NUCLEOTIDE SEQUENCE [LARGE SCALE GENOMIC DNA]</scope>
    <source>
        <strain evidence="3 4">JCM14558</strain>
    </source>
</reference>
<gene>
    <name evidence="3" type="ORF">FVP77_11010</name>
</gene>
<dbReference type="SUPFAM" id="SSF53590">
    <property type="entry name" value="Nucleoside hydrolase"/>
    <property type="match status" value="1"/>
</dbReference>
<dbReference type="RefSeq" id="WP_147894670.1">
    <property type="nucleotide sequence ID" value="NZ_BAAANR010000001.1"/>
</dbReference>
<protein>
    <submittedName>
        <fullName evidence="3">Nucleoside hydrolase</fullName>
    </submittedName>
</protein>
<keyword evidence="4" id="KW-1185">Reference proteome</keyword>
<evidence type="ECO:0000313" key="4">
    <source>
        <dbReference type="Proteomes" id="UP000321034"/>
    </source>
</evidence>
<accession>A0A5C8HWY9</accession>